<feature type="domain" description="PARP catalytic" evidence="7">
    <location>
        <begin position="225"/>
        <end position="427"/>
    </location>
</feature>
<dbReference type="Gene3D" id="3.90.228.10">
    <property type="match status" value="1"/>
</dbReference>
<dbReference type="GO" id="GO:0003950">
    <property type="term" value="F:NAD+ poly-ADP-ribosyltransferase activity"/>
    <property type="evidence" value="ECO:0007669"/>
    <property type="project" value="UniProtKB-EC"/>
</dbReference>
<evidence type="ECO:0000256" key="5">
    <source>
        <dbReference type="ARBA" id="ARBA00023027"/>
    </source>
</evidence>
<keyword evidence="3" id="KW-0808">Transferase</keyword>
<dbReference type="SUPFAM" id="SSF56399">
    <property type="entry name" value="ADP-ribosylation"/>
    <property type="match status" value="1"/>
</dbReference>
<dbReference type="GO" id="GO:0005730">
    <property type="term" value="C:nucleolus"/>
    <property type="evidence" value="ECO:0007669"/>
    <property type="project" value="TreeGrafter"/>
</dbReference>
<dbReference type="PROSITE" id="PS51060">
    <property type="entry name" value="PARP_ALPHA_HD"/>
    <property type="match status" value="1"/>
</dbReference>
<dbReference type="Gene3D" id="1.20.142.10">
    <property type="entry name" value="Poly(ADP-ribose) polymerase, regulatory domain"/>
    <property type="match status" value="1"/>
</dbReference>
<feature type="domain" description="PARP alpha-helical" evidence="8">
    <location>
        <begin position="101"/>
        <end position="226"/>
    </location>
</feature>
<proteinExistence type="predicted"/>
<dbReference type="PROSITE" id="PS51059">
    <property type="entry name" value="PARP_CATALYTIC"/>
    <property type="match status" value="1"/>
</dbReference>
<evidence type="ECO:0000256" key="4">
    <source>
        <dbReference type="ARBA" id="ARBA00022695"/>
    </source>
</evidence>
<dbReference type="PANTHER" id="PTHR10459">
    <property type="entry name" value="DNA LIGASE"/>
    <property type="match status" value="1"/>
</dbReference>
<dbReference type="Pfam" id="PF02877">
    <property type="entry name" value="PARP_reg"/>
    <property type="match status" value="1"/>
</dbReference>
<dbReference type="PANTHER" id="PTHR10459:SF60">
    <property type="entry name" value="POLY [ADP-RIBOSE] POLYMERASE 2"/>
    <property type="match status" value="1"/>
</dbReference>
<accession>A0A0F9R8J5</accession>
<dbReference type="InterPro" id="IPR012317">
    <property type="entry name" value="Poly(ADP-ribose)pol_cat_dom"/>
</dbReference>
<evidence type="ECO:0000256" key="2">
    <source>
        <dbReference type="ARBA" id="ARBA00022676"/>
    </source>
</evidence>
<organism evidence="9">
    <name type="scientific">marine sediment metagenome</name>
    <dbReference type="NCBI Taxonomy" id="412755"/>
    <lineage>
        <taxon>unclassified sequences</taxon>
        <taxon>metagenomes</taxon>
        <taxon>ecological metagenomes</taxon>
    </lineage>
</organism>
<dbReference type="EC" id="2.4.2.30" evidence="1"/>
<evidence type="ECO:0000259" key="7">
    <source>
        <dbReference type="PROSITE" id="PS51059"/>
    </source>
</evidence>
<keyword evidence="4" id="KW-0548">Nucleotidyltransferase</keyword>
<dbReference type="Pfam" id="PF00644">
    <property type="entry name" value="PARP"/>
    <property type="match status" value="1"/>
</dbReference>
<evidence type="ECO:0000256" key="3">
    <source>
        <dbReference type="ARBA" id="ARBA00022679"/>
    </source>
</evidence>
<keyword evidence="2" id="KW-0328">Glycosyltransferase</keyword>
<sequence>MANVIEHRKFSKTDLDANNNKFWYVWFYDDDQIETQNGRQGAMGQRRFITATGRKKYEAKLNEKRRKGYIENKTADITTSSVSAVSNSTLRDIAAKQIKNNSKLVQDLIDYLVQVNAHQIADKTGGQITFDTSTAQFKTTVGVIIPDQVSRARNLLDDLANFVNNRDWDDWDCKRKLNEYLSLIPRDFGRQKLSPREILPNLQKIQEENDILDGLDSSFAGLVQTSTTKNTDKEPEVFNVELTLISDNKIISRVRDKFHKTKKHGHRSVYSMDVKNVYQVDICTMRENYDKYGAKLSNIRQLWHGTKSSNVLSILRQGLIIPPAHSSHCTGRMYGSGAYFSSVSTKALNYATSFWGSGGSTKRIFMFLADVAMGNYHLASSGWGSSYPKKGYDSTWAKGGQSGVINDEQIIYKLSQANLVYLVEFKG</sequence>
<dbReference type="EMBL" id="LAZR01001003">
    <property type="protein sequence ID" value="KKN52810.1"/>
    <property type="molecule type" value="Genomic_DNA"/>
</dbReference>
<evidence type="ECO:0000256" key="1">
    <source>
        <dbReference type="ARBA" id="ARBA00012020"/>
    </source>
</evidence>
<evidence type="ECO:0000259" key="8">
    <source>
        <dbReference type="PROSITE" id="PS51060"/>
    </source>
</evidence>
<reference evidence="9" key="1">
    <citation type="journal article" date="2015" name="Nature">
        <title>Complex archaea that bridge the gap between prokaryotes and eukaryotes.</title>
        <authorList>
            <person name="Spang A."/>
            <person name="Saw J.H."/>
            <person name="Jorgensen S.L."/>
            <person name="Zaremba-Niedzwiedzka K."/>
            <person name="Martijn J."/>
            <person name="Lind A.E."/>
            <person name="van Eijk R."/>
            <person name="Schleper C."/>
            <person name="Guy L."/>
            <person name="Ettema T.J."/>
        </authorList>
    </citation>
    <scope>NUCLEOTIDE SEQUENCE</scope>
</reference>
<comment type="catalytic activity">
    <reaction evidence="6">
        <text>NAD(+) + (ADP-D-ribosyl)n-acceptor = nicotinamide + (ADP-D-ribosyl)n+1-acceptor + H(+).</text>
        <dbReference type="EC" id="2.4.2.30"/>
    </reaction>
</comment>
<comment type="caution">
    <text evidence="9">The sequence shown here is derived from an EMBL/GenBank/DDBJ whole genome shotgun (WGS) entry which is preliminary data.</text>
</comment>
<dbReference type="GO" id="GO:0006302">
    <property type="term" value="P:double-strand break repair"/>
    <property type="evidence" value="ECO:0007669"/>
    <property type="project" value="TreeGrafter"/>
</dbReference>
<evidence type="ECO:0000256" key="6">
    <source>
        <dbReference type="ARBA" id="ARBA00033987"/>
    </source>
</evidence>
<protein>
    <recommendedName>
        <fullName evidence="1">NAD(+) ADP-ribosyltransferase</fullName>
        <ecNumber evidence="1">2.4.2.30</ecNumber>
    </recommendedName>
</protein>
<evidence type="ECO:0000313" key="9">
    <source>
        <dbReference type="EMBL" id="KKN52810.1"/>
    </source>
</evidence>
<keyword evidence="5" id="KW-0520">NAD</keyword>
<dbReference type="InterPro" id="IPR004102">
    <property type="entry name" value="Poly(ADP-ribose)pol_reg_dom"/>
</dbReference>
<name>A0A0F9R8J5_9ZZZZ</name>
<dbReference type="InterPro" id="IPR050800">
    <property type="entry name" value="ARTD/PARP"/>
</dbReference>
<dbReference type="InterPro" id="IPR036616">
    <property type="entry name" value="Poly(ADP-ribose)pol_reg_dom_sf"/>
</dbReference>
<dbReference type="GO" id="GO:0070212">
    <property type="term" value="P:protein poly-ADP-ribosylation"/>
    <property type="evidence" value="ECO:0007669"/>
    <property type="project" value="TreeGrafter"/>
</dbReference>
<dbReference type="AlphaFoldDB" id="A0A0F9R8J5"/>
<dbReference type="GO" id="GO:0016779">
    <property type="term" value="F:nucleotidyltransferase activity"/>
    <property type="evidence" value="ECO:0007669"/>
    <property type="project" value="UniProtKB-KW"/>
</dbReference>
<gene>
    <name evidence="9" type="ORF">LCGC14_0608530</name>
</gene>
<dbReference type="GO" id="GO:1990404">
    <property type="term" value="F:NAD+-protein mono-ADP-ribosyltransferase activity"/>
    <property type="evidence" value="ECO:0007669"/>
    <property type="project" value="TreeGrafter"/>
</dbReference>
<dbReference type="SUPFAM" id="SSF47587">
    <property type="entry name" value="Domain of poly(ADP-ribose) polymerase"/>
    <property type="match status" value="1"/>
</dbReference>